<accession>A0A327VPA9</accession>
<proteinExistence type="predicted"/>
<dbReference type="GO" id="GO:0016491">
    <property type="term" value="F:oxidoreductase activity"/>
    <property type="evidence" value="ECO:0007669"/>
    <property type="project" value="InterPro"/>
</dbReference>
<dbReference type="InterPro" id="IPR036291">
    <property type="entry name" value="NAD(P)-bd_dom_sf"/>
</dbReference>
<dbReference type="Pfam" id="PF08240">
    <property type="entry name" value="ADH_N"/>
    <property type="match status" value="1"/>
</dbReference>
<organism evidence="2 3">
    <name type="scientific">Chitinophaga dinghuensis</name>
    <dbReference type="NCBI Taxonomy" id="1539050"/>
    <lineage>
        <taxon>Bacteria</taxon>
        <taxon>Pseudomonadati</taxon>
        <taxon>Bacteroidota</taxon>
        <taxon>Chitinophagia</taxon>
        <taxon>Chitinophagales</taxon>
        <taxon>Chitinophagaceae</taxon>
        <taxon>Chitinophaga</taxon>
    </lineage>
</organism>
<evidence type="ECO:0000259" key="1">
    <source>
        <dbReference type="SMART" id="SM00829"/>
    </source>
</evidence>
<dbReference type="InterPro" id="IPR020843">
    <property type="entry name" value="ER"/>
</dbReference>
<dbReference type="SUPFAM" id="SSF50129">
    <property type="entry name" value="GroES-like"/>
    <property type="match status" value="1"/>
</dbReference>
<dbReference type="PANTHER" id="PTHR45033">
    <property type="match status" value="1"/>
</dbReference>
<name>A0A327VPA9_9BACT</name>
<dbReference type="InterPro" id="IPR052711">
    <property type="entry name" value="Zinc_ADH-like"/>
</dbReference>
<dbReference type="RefSeq" id="WP_111594826.1">
    <property type="nucleotide sequence ID" value="NZ_QLMA01000009.1"/>
</dbReference>
<dbReference type="Proteomes" id="UP000249819">
    <property type="component" value="Unassembled WGS sequence"/>
</dbReference>
<gene>
    <name evidence="2" type="ORF">CLV59_109289</name>
</gene>
<dbReference type="SMART" id="SM00829">
    <property type="entry name" value="PKS_ER"/>
    <property type="match status" value="1"/>
</dbReference>
<dbReference type="InterPro" id="IPR011032">
    <property type="entry name" value="GroES-like_sf"/>
</dbReference>
<dbReference type="AlphaFoldDB" id="A0A327VPA9"/>
<dbReference type="CDD" id="cd08276">
    <property type="entry name" value="MDR7"/>
    <property type="match status" value="1"/>
</dbReference>
<dbReference type="SUPFAM" id="SSF51735">
    <property type="entry name" value="NAD(P)-binding Rossmann-fold domains"/>
    <property type="match status" value="1"/>
</dbReference>
<reference evidence="2 3" key="1">
    <citation type="submission" date="2018-06" db="EMBL/GenBank/DDBJ databases">
        <title>Genomic Encyclopedia of Archaeal and Bacterial Type Strains, Phase II (KMG-II): from individual species to whole genera.</title>
        <authorList>
            <person name="Goeker M."/>
        </authorList>
    </citation>
    <scope>NUCLEOTIDE SEQUENCE [LARGE SCALE GENOMIC DNA]</scope>
    <source>
        <strain evidence="2 3">DSM 29821</strain>
    </source>
</reference>
<dbReference type="OrthoDB" id="648910at2"/>
<comment type="caution">
    <text evidence="2">The sequence shown here is derived from an EMBL/GenBank/DDBJ whole genome shotgun (WGS) entry which is preliminary data.</text>
</comment>
<protein>
    <submittedName>
        <fullName evidence="2">NADPH:quinone reductase-like Zn-dependent oxidoreductase</fullName>
    </submittedName>
</protein>
<dbReference type="Gene3D" id="3.40.50.720">
    <property type="entry name" value="NAD(P)-binding Rossmann-like Domain"/>
    <property type="match status" value="1"/>
</dbReference>
<evidence type="ECO:0000313" key="3">
    <source>
        <dbReference type="Proteomes" id="UP000249819"/>
    </source>
</evidence>
<dbReference type="Gene3D" id="3.90.180.10">
    <property type="entry name" value="Medium-chain alcohol dehydrogenases, catalytic domain"/>
    <property type="match status" value="1"/>
</dbReference>
<dbReference type="InterPro" id="IPR013154">
    <property type="entry name" value="ADH-like_N"/>
</dbReference>
<evidence type="ECO:0000313" key="2">
    <source>
        <dbReference type="EMBL" id="RAJ75675.1"/>
    </source>
</evidence>
<keyword evidence="3" id="KW-1185">Reference proteome</keyword>
<dbReference type="PANTHER" id="PTHR45033:SF2">
    <property type="entry name" value="ZINC-TYPE ALCOHOL DEHYDROGENASE-LIKE PROTEIN C1773.06C"/>
    <property type="match status" value="1"/>
</dbReference>
<sequence length="335" mass="35720">MKAIQINKFGIDQLAVVEVPKPVPGAHEVLIRMEAASLNFLETVLVKGQYGSIGFPFTPSSEGAGVVEAVGAAVTEWKPGDRVMTHYTQLWQSGKVTQYTNSQRTGNTVPGVLSEYYVIPEYALVRTPAALSSVEAATLPVAAVTAWTGLMEYANIQPGQTVLTQGSGGVSLFALQLARAAGARVIATTGDAGKVSKLKALGADEVINYKEHPEWYTEVKRLTNGEGVHATLDIAGTSTVNNSIKSVATHGFVGLVGFMTGMSLPLDFMSLWQSLARVQAYSVGSKASLQQVANTFAYNGLKPVIDSVYDLSTVQDAFYHLESGKNFGKIVVEIK</sequence>
<dbReference type="EMBL" id="QLMA01000009">
    <property type="protein sequence ID" value="RAJ75675.1"/>
    <property type="molecule type" value="Genomic_DNA"/>
</dbReference>
<dbReference type="Pfam" id="PF00107">
    <property type="entry name" value="ADH_zinc_N"/>
    <property type="match status" value="1"/>
</dbReference>
<feature type="domain" description="Enoyl reductase (ER)" evidence="1">
    <location>
        <begin position="10"/>
        <end position="332"/>
    </location>
</feature>
<dbReference type="InterPro" id="IPR013149">
    <property type="entry name" value="ADH-like_C"/>
</dbReference>